<evidence type="ECO:0000256" key="1">
    <source>
        <dbReference type="SAM" id="MobiDB-lite"/>
    </source>
</evidence>
<proteinExistence type="predicted"/>
<name>A0AA36C9N2_9BILA</name>
<dbReference type="Proteomes" id="UP001177023">
    <property type="component" value="Unassembled WGS sequence"/>
</dbReference>
<gene>
    <name evidence="2" type="ORF">MSPICULIGERA_LOCUS3649</name>
</gene>
<comment type="caution">
    <text evidence="2">The sequence shown here is derived from an EMBL/GenBank/DDBJ whole genome shotgun (WGS) entry which is preliminary data.</text>
</comment>
<organism evidence="2 3">
    <name type="scientific">Mesorhabditis spiculigera</name>
    <dbReference type="NCBI Taxonomy" id="96644"/>
    <lineage>
        <taxon>Eukaryota</taxon>
        <taxon>Metazoa</taxon>
        <taxon>Ecdysozoa</taxon>
        <taxon>Nematoda</taxon>
        <taxon>Chromadorea</taxon>
        <taxon>Rhabditida</taxon>
        <taxon>Rhabditina</taxon>
        <taxon>Rhabditomorpha</taxon>
        <taxon>Rhabditoidea</taxon>
        <taxon>Rhabditidae</taxon>
        <taxon>Mesorhabditinae</taxon>
        <taxon>Mesorhabditis</taxon>
    </lineage>
</organism>
<accession>A0AA36C9N2</accession>
<keyword evidence="3" id="KW-1185">Reference proteome</keyword>
<sequence length="358" mass="40636">MVLKPIVLEHVLQGPSFKTLVDHFMANTDENSPLFEERKGHIRDALDHTFDMLIKQYSHLKADTDLAKPVIVPPTKETTRKRRDPRAAAVAALFSDGFLGQLVDGTALRLVVEEKERQKRSEAFLASLVKQRLHDEHQPAHPHPEDAEERRAADEPRKRVKRGVTEEAMEALPVVLDMIMRSIIEENRRLKRDSTMEDKAKASLRVLRKAFVDPILEPIEYVGRHLGMNIDGDDHVEAKEEKLTAEPVDIVRPARSLPNPVIQEEEIDPVRIPEQPMTKEERADQQDVMDAYARYISWNPSGWKADADSKTRKRRSADGFKVTGALAFINKQSSDQPEDQKPVRSASSLADAIARLLH</sequence>
<evidence type="ECO:0000313" key="2">
    <source>
        <dbReference type="EMBL" id="CAJ0564986.1"/>
    </source>
</evidence>
<feature type="non-terminal residue" evidence="2">
    <location>
        <position position="1"/>
    </location>
</feature>
<feature type="region of interest" description="Disordered" evidence="1">
    <location>
        <begin position="328"/>
        <end position="348"/>
    </location>
</feature>
<feature type="region of interest" description="Disordered" evidence="1">
    <location>
        <begin position="134"/>
        <end position="163"/>
    </location>
</feature>
<reference evidence="2" key="1">
    <citation type="submission" date="2023-06" db="EMBL/GenBank/DDBJ databases">
        <authorList>
            <person name="Delattre M."/>
        </authorList>
    </citation>
    <scope>NUCLEOTIDE SEQUENCE</scope>
    <source>
        <strain evidence="2">AF72</strain>
    </source>
</reference>
<protein>
    <submittedName>
        <fullName evidence="2">Uncharacterized protein</fullName>
    </submittedName>
</protein>
<feature type="compositionally biased region" description="Basic and acidic residues" evidence="1">
    <location>
        <begin position="134"/>
        <end position="157"/>
    </location>
</feature>
<dbReference type="AlphaFoldDB" id="A0AA36C9N2"/>
<evidence type="ECO:0000313" key="3">
    <source>
        <dbReference type="Proteomes" id="UP001177023"/>
    </source>
</evidence>
<dbReference type="EMBL" id="CATQJA010000946">
    <property type="protein sequence ID" value="CAJ0564986.1"/>
    <property type="molecule type" value="Genomic_DNA"/>
</dbReference>